<evidence type="ECO:0000313" key="1">
    <source>
        <dbReference type="EMBL" id="PHZ86765.1"/>
    </source>
</evidence>
<keyword evidence="2" id="KW-1185">Reference proteome</keyword>
<reference evidence="1 2" key="1">
    <citation type="submission" date="2017-10" db="EMBL/GenBank/DDBJ databases">
        <title>Frigbacter circumglobatus gen. nov. sp. nov., isolated from sediment cultured in situ.</title>
        <authorList>
            <person name="Zhao Z."/>
        </authorList>
    </citation>
    <scope>NUCLEOTIDE SEQUENCE [LARGE SCALE GENOMIC DNA]</scope>
    <source>
        <strain evidence="1 2">ZYL</strain>
    </source>
</reference>
<sequence length="189" mass="21913">MGLFTANMESLWSMLWKTLKPGQTPSENRARLMRKDLTRIETISLRGRLHYYTRFGRPVSKVTMPPYRGLEYYRPGQLLGYIRWQAGEYGSRLWRFMILRTVSFTGKSPSHQVEGVSPGAYIILDVEGALKVRAAMNVIDQIENMGIDPAEVSPAYYGHLHQRILTNQPYHRYSMEQHQSFRQEGEISV</sequence>
<gene>
    <name evidence="1" type="ORF">CRD36_00015</name>
</gene>
<dbReference type="AlphaFoldDB" id="A0A2G4YWR0"/>
<name>A0A2G4YWR0_9PROT</name>
<evidence type="ECO:0008006" key="3">
    <source>
        <dbReference type="Google" id="ProtNLM"/>
    </source>
</evidence>
<dbReference type="InterPro" id="IPR021263">
    <property type="entry name" value="DUF2840"/>
</dbReference>
<evidence type="ECO:0000313" key="2">
    <source>
        <dbReference type="Proteomes" id="UP000229730"/>
    </source>
</evidence>
<comment type="caution">
    <text evidence="1">The sequence shown here is derived from an EMBL/GenBank/DDBJ whole genome shotgun (WGS) entry which is preliminary data.</text>
</comment>
<dbReference type="OrthoDB" id="9810432at2"/>
<accession>A0A2G4YWR0</accession>
<protein>
    <recommendedName>
        <fullName evidence="3">DUF2840 domain-containing protein</fullName>
    </recommendedName>
</protein>
<dbReference type="RefSeq" id="WP_099470693.1">
    <property type="nucleotide sequence ID" value="NZ_CP041025.1"/>
</dbReference>
<proteinExistence type="predicted"/>
<dbReference type="EMBL" id="PDEM01000001">
    <property type="protein sequence ID" value="PHZ86765.1"/>
    <property type="molecule type" value="Genomic_DNA"/>
</dbReference>
<organism evidence="1 2">
    <name type="scientific">Paremcibacter congregatus</name>
    <dbReference type="NCBI Taxonomy" id="2043170"/>
    <lineage>
        <taxon>Bacteria</taxon>
        <taxon>Pseudomonadati</taxon>
        <taxon>Pseudomonadota</taxon>
        <taxon>Alphaproteobacteria</taxon>
        <taxon>Emcibacterales</taxon>
        <taxon>Emcibacteraceae</taxon>
        <taxon>Paremcibacter</taxon>
    </lineage>
</organism>
<dbReference type="Pfam" id="PF11000">
    <property type="entry name" value="DUF2840"/>
    <property type="match status" value="1"/>
</dbReference>
<dbReference type="Proteomes" id="UP000229730">
    <property type="component" value="Unassembled WGS sequence"/>
</dbReference>
<dbReference type="InParanoid" id="A0A2G4YWR0"/>